<sequence length="96" mass="11019">MNLIQSCIDLAQHIRAAENLAPDGTSKQAFESLGDAGIISRETQEKLAEAAGFRNVLAHRYGDVDHDLVYDVLHNDLHWFERFQQEIAQWIQRRSE</sequence>
<name>A0A343TH30_9EURY</name>
<dbReference type="Pfam" id="PF01934">
    <property type="entry name" value="HepT-like"/>
    <property type="match status" value="1"/>
</dbReference>
<dbReference type="NCBIfam" id="NF047751">
    <property type="entry name" value="HepT_toxin"/>
    <property type="match status" value="1"/>
</dbReference>
<evidence type="ECO:0000256" key="3">
    <source>
        <dbReference type="ARBA" id="ARBA00022722"/>
    </source>
</evidence>
<evidence type="ECO:0008006" key="8">
    <source>
        <dbReference type="Google" id="ProtNLM"/>
    </source>
</evidence>
<comment type="similarity">
    <text evidence="5">Belongs to the HepT RNase toxin family.</text>
</comment>
<evidence type="ECO:0000256" key="2">
    <source>
        <dbReference type="ARBA" id="ARBA00022649"/>
    </source>
</evidence>
<keyword evidence="7" id="KW-1185">Reference proteome</keyword>
<accession>A0A343TH30</accession>
<evidence type="ECO:0000256" key="4">
    <source>
        <dbReference type="ARBA" id="ARBA00022801"/>
    </source>
</evidence>
<keyword evidence="3" id="KW-0540">Nuclease</keyword>
<evidence type="ECO:0000313" key="7">
    <source>
        <dbReference type="Proteomes" id="UP000263012"/>
    </source>
</evidence>
<evidence type="ECO:0000313" key="6">
    <source>
        <dbReference type="EMBL" id="AUX08402.1"/>
    </source>
</evidence>
<dbReference type="EMBL" id="CP025066">
    <property type="protein sequence ID" value="AUX08402.1"/>
    <property type="molecule type" value="Genomic_DNA"/>
</dbReference>
<dbReference type="PANTHER" id="PTHR33397">
    <property type="entry name" value="UPF0331 PROTEIN YUTE"/>
    <property type="match status" value="1"/>
</dbReference>
<dbReference type="KEGG" id="hdf:AArcSl_0756"/>
<keyword evidence="1" id="KW-0597">Phosphoprotein</keyword>
<dbReference type="GO" id="GO:0016787">
    <property type="term" value="F:hydrolase activity"/>
    <property type="evidence" value="ECO:0007669"/>
    <property type="project" value="UniProtKB-KW"/>
</dbReference>
<keyword evidence="4" id="KW-0378">Hydrolase</keyword>
<evidence type="ECO:0000256" key="1">
    <source>
        <dbReference type="ARBA" id="ARBA00022553"/>
    </source>
</evidence>
<dbReference type="GO" id="GO:0110001">
    <property type="term" value="C:toxin-antitoxin complex"/>
    <property type="evidence" value="ECO:0007669"/>
    <property type="project" value="InterPro"/>
</dbReference>
<organism evidence="6 7">
    <name type="scientific">Halalkaliarchaeum desulfuricum</name>
    <dbReference type="NCBI Taxonomy" id="2055893"/>
    <lineage>
        <taxon>Archaea</taxon>
        <taxon>Methanobacteriati</taxon>
        <taxon>Methanobacteriota</taxon>
        <taxon>Stenosarchaea group</taxon>
        <taxon>Halobacteria</taxon>
        <taxon>Halobacteriales</taxon>
        <taxon>Haloferacaceae</taxon>
        <taxon>Halalkaliarchaeum</taxon>
    </lineage>
</organism>
<dbReference type="InterPro" id="IPR008201">
    <property type="entry name" value="HepT-like"/>
</dbReference>
<protein>
    <recommendedName>
        <fullName evidence="8">DUF86 domain-containing protein</fullName>
    </recommendedName>
</protein>
<dbReference type="InterPro" id="IPR052379">
    <property type="entry name" value="Type_VII_TA_RNase"/>
</dbReference>
<dbReference type="Gene3D" id="1.20.120.580">
    <property type="entry name" value="bsu32300-like"/>
    <property type="match status" value="1"/>
</dbReference>
<dbReference type="PANTHER" id="PTHR33397:SF5">
    <property type="entry name" value="RNASE YUTE-RELATED"/>
    <property type="match status" value="1"/>
</dbReference>
<dbReference type="InterPro" id="IPR037038">
    <property type="entry name" value="HepT-like_sf"/>
</dbReference>
<proteinExistence type="inferred from homology"/>
<evidence type="ECO:0000256" key="5">
    <source>
        <dbReference type="ARBA" id="ARBA00024207"/>
    </source>
</evidence>
<dbReference type="AlphaFoldDB" id="A0A343TH30"/>
<reference evidence="7" key="1">
    <citation type="submission" date="2017-11" db="EMBL/GenBank/DDBJ databases">
        <title>Phenotypic and genomic properties of facultatively anaerobic sulfur-reducing natronoarchaea from hypersaline soda lakes.</title>
        <authorList>
            <person name="Sorokin D.Y."/>
            <person name="Kublanov I.V."/>
            <person name="Roman P."/>
            <person name="Sinninghe Damste J.S."/>
            <person name="Golyshin P.N."/>
            <person name="Rojo D."/>
            <person name="Ciordia S."/>
            <person name="Mena M.D.C."/>
            <person name="Ferrer M."/>
            <person name="Messina E."/>
            <person name="Smedile F."/>
            <person name="La Spada G."/>
            <person name="La Cono V."/>
            <person name="Yakimov M.M."/>
        </authorList>
    </citation>
    <scope>NUCLEOTIDE SEQUENCE [LARGE SCALE GENOMIC DNA]</scope>
    <source>
        <strain evidence="7">AArc-Sl</strain>
    </source>
</reference>
<keyword evidence="2" id="KW-1277">Toxin-antitoxin system</keyword>
<dbReference type="GO" id="GO:0004540">
    <property type="term" value="F:RNA nuclease activity"/>
    <property type="evidence" value="ECO:0007669"/>
    <property type="project" value="InterPro"/>
</dbReference>
<dbReference type="Proteomes" id="UP000263012">
    <property type="component" value="Chromosome"/>
</dbReference>
<gene>
    <name evidence="6" type="ORF">AArcSl_0756</name>
</gene>